<evidence type="ECO:0000256" key="1">
    <source>
        <dbReference type="ARBA" id="ARBA00009437"/>
    </source>
</evidence>
<evidence type="ECO:0000313" key="6">
    <source>
        <dbReference type="Proteomes" id="UP000035287"/>
    </source>
</evidence>
<dbReference type="InterPro" id="IPR000847">
    <property type="entry name" value="LysR_HTH_N"/>
</dbReference>
<reference evidence="5 6" key="1">
    <citation type="submission" date="2015-06" db="EMBL/GenBank/DDBJ databases">
        <authorList>
            <person name="Zeng Y."/>
            <person name="Huang Y."/>
        </authorList>
    </citation>
    <scope>NUCLEOTIDE SEQUENCE [LARGE SCALE GENOMIC DNA]</scope>
    <source>
        <strain evidence="5 6">PQ-2</strain>
    </source>
</reference>
<dbReference type="EMBL" id="CP011770">
    <property type="protein sequence ID" value="AKM09477.1"/>
    <property type="molecule type" value="Genomic_DNA"/>
</dbReference>
<dbReference type="CDD" id="cd08414">
    <property type="entry name" value="PBP2_LTTR_aromatics_like"/>
    <property type="match status" value="1"/>
</dbReference>
<evidence type="ECO:0000313" key="5">
    <source>
        <dbReference type="EMBL" id="AKM09477.1"/>
    </source>
</evidence>
<gene>
    <name evidence="5" type="ORF">AB433_04960</name>
</gene>
<evidence type="ECO:0000256" key="4">
    <source>
        <dbReference type="ARBA" id="ARBA00023163"/>
    </source>
</evidence>
<dbReference type="PANTHER" id="PTHR30346:SF0">
    <property type="entry name" value="HCA OPERON TRANSCRIPTIONAL ACTIVATOR HCAR"/>
    <property type="match status" value="1"/>
</dbReference>
<protein>
    <submittedName>
        <fullName evidence="5">Uncharacterized protein</fullName>
    </submittedName>
</protein>
<dbReference type="KEGG" id="cna:AB433_04960"/>
<dbReference type="Pfam" id="PF00126">
    <property type="entry name" value="HTH_1"/>
    <property type="match status" value="1"/>
</dbReference>
<dbReference type="Proteomes" id="UP000035287">
    <property type="component" value="Chromosome"/>
</dbReference>
<keyword evidence="6" id="KW-1185">Reference proteome</keyword>
<dbReference type="PATRIC" id="fig|1348774.3.peg.1040"/>
<dbReference type="FunFam" id="1.10.10.10:FF:000001">
    <property type="entry name" value="LysR family transcriptional regulator"/>
    <property type="match status" value="1"/>
</dbReference>
<accession>A0A0G3XE51</accession>
<dbReference type="Gene3D" id="1.10.10.10">
    <property type="entry name" value="Winged helix-like DNA-binding domain superfamily/Winged helix DNA-binding domain"/>
    <property type="match status" value="1"/>
</dbReference>
<keyword evidence="2" id="KW-0805">Transcription regulation</keyword>
<keyword evidence="3" id="KW-0238">DNA-binding</keyword>
<dbReference type="GO" id="GO:0003677">
    <property type="term" value="F:DNA binding"/>
    <property type="evidence" value="ECO:0007669"/>
    <property type="project" value="UniProtKB-KW"/>
</dbReference>
<dbReference type="Pfam" id="PF03466">
    <property type="entry name" value="LysR_substrate"/>
    <property type="match status" value="1"/>
</dbReference>
<name>A0A0G3XE51_9SPHN</name>
<dbReference type="Gene3D" id="3.40.190.10">
    <property type="entry name" value="Periplasmic binding protein-like II"/>
    <property type="match status" value="2"/>
</dbReference>
<dbReference type="SUPFAM" id="SSF46785">
    <property type="entry name" value="Winged helix' DNA-binding domain"/>
    <property type="match status" value="1"/>
</dbReference>
<dbReference type="PROSITE" id="PS50931">
    <property type="entry name" value="HTH_LYSR"/>
    <property type="match status" value="1"/>
</dbReference>
<dbReference type="AlphaFoldDB" id="A0A0G3XE51"/>
<dbReference type="STRING" id="1348774.AB433_04960"/>
<keyword evidence="4" id="KW-0804">Transcription</keyword>
<evidence type="ECO:0000256" key="3">
    <source>
        <dbReference type="ARBA" id="ARBA00023125"/>
    </source>
</evidence>
<comment type="similarity">
    <text evidence="1">Belongs to the LysR transcriptional regulatory family.</text>
</comment>
<organism evidence="5 6">
    <name type="scientific">Croceicoccus naphthovorans</name>
    <dbReference type="NCBI Taxonomy" id="1348774"/>
    <lineage>
        <taxon>Bacteria</taxon>
        <taxon>Pseudomonadati</taxon>
        <taxon>Pseudomonadota</taxon>
        <taxon>Alphaproteobacteria</taxon>
        <taxon>Sphingomonadales</taxon>
        <taxon>Erythrobacteraceae</taxon>
        <taxon>Croceicoccus</taxon>
    </lineage>
</organism>
<dbReference type="InterPro" id="IPR036390">
    <property type="entry name" value="WH_DNA-bd_sf"/>
</dbReference>
<dbReference type="InterPro" id="IPR036388">
    <property type="entry name" value="WH-like_DNA-bd_sf"/>
</dbReference>
<proteinExistence type="inferred from homology"/>
<dbReference type="InterPro" id="IPR005119">
    <property type="entry name" value="LysR_subst-bd"/>
</dbReference>
<dbReference type="PANTHER" id="PTHR30346">
    <property type="entry name" value="TRANSCRIPTIONAL DUAL REGULATOR HCAR-RELATED"/>
    <property type="match status" value="1"/>
</dbReference>
<dbReference type="SUPFAM" id="SSF53850">
    <property type="entry name" value="Periplasmic binding protein-like II"/>
    <property type="match status" value="1"/>
</dbReference>
<dbReference type="RefSeq" id="WP_047820165.1">
    <property type="nucleotide sequence ID" value="NZ_CP011770.1"/>
</dbReference>
<sequence length="334" mass="36777">MAASLSSTSVPREVATLRTLRIAKHFPFFLVVAEEQNLHRAAERLNIAQSALSRRIADLEKELGDVKLFERQARGVEITPAGRLLARDVREILYDIEETSRRVARLANGDMGTLRLAFSEPMIRRRLLPSAIKKFRTAYPDVELKAFPLTSEAQRQKIRGGEVDIGFVIEEANDAEEFNVLRVGMDKFMLVLPVDHPLTAKETVSIRDLEDEQLIFPARNLSPRLFDRIVSAFDVNNVSPIISVEVSAVDIAYGLVAAGMGLAIVTAVAVSSAPDDVTFRELVDLDLPLQLTMISRKSSEDALLANFAAIVEEGLDGRVSSDDADQPVPIGSEA</sequence>
<dbReference type="GO" id="GO:0003700">
    <property type="term" value="F:DNA-binding transcription factor activity"/>
    <property type="evidence" value="ECO:0007669"/>
    <property type="project" value="InterPro"/>
</dbReference>
<evidence type="ECO:0000256" key="2">
    <source>
        <dbReference type="ARBA" id="ARBA00023015"/>
    </source>
</evidence>
<dbReference type="GO" id="GO:0032993">
    <property type="term" value="C:protein-DNA complex"/>
    <property type="evidence" value="ECO:0007669"/>
    <property type="project" value="TreeGrafter"/>
</dbReference>